<sequence>MSFKKILVAINHSPLSPHIFRAAMELAQPNHAALRLIHCIATEMIAEPTVPMSYDPGLQPTQAMGGYQTQQLLMEQQIESAQALLDRYRQTALNQAVIIEADYHVGEAGHLLCQVAKDWQADLIVVGRRGLSGLAEALLGSVSNHVVHHAPCSVLVIQEIESAIDGEVVTDLA</sequence>
<name>K9WEN2_9CYAN</name>
<dbReference type="OrthoDB" id="516822at2"/>
<dbReference type="EMBL" id="CP003630">
    <property type="protein sequence ID" value="AFZ18658.1"/>
    <property type="molecule type" value="Genomic_DNA"/>
</dbReference>
<comment type="similarity">
    <text evidence="1">Belongs to the universal stress protein A family.</text>
</comment>
<organism evidence="3 4">
    <name type="scientific">Allocoleopsis franciscana PCC 7113</name>
    <dbReference type="NCBI Taxonomy" id="1173027"/>
    <lineage>
        <taxon>Bacteria</taxon>
        <taxon>Bacillati</taxon>
        <taxon>Cyanobacteriota</taxon>
        <taxon>Cyanophyceae</taxon>
        <taxon>Coleofasciculales</taxon>
        <taxon>Coleofasciculaceae</taxon>
        <taxon>Allocoleopsis</taxon>
        <taxon>Allocoleopsis franciscana</taxon>
    </lineage>
</organism>
<dbReference type="STRING" id="1173027.Mic7113_2880"/>
<evidence type="ECO:0000256" key="1">
    <source>
        <dbReference type="ARBA" id="ARBA00008791"/>
    </source>
</evidence>
<dbReference type="AlphaFoldDB" id="K9WEN2"/>
<accession>K9WEN2</accession>
<dbReference type="InterPro" id="IPR006015">
    <property type="entry name" value="Universal_stress_UspA"/>
</dbReference>
<keyword evidence="4" id="KW-1185">Reference proteome</keyword>
<dbReference type="PANTHER" id="PTHR46268:SF8">
    <property type="entry name" value="UNIVERSAL STRESS PROTEIN SLL1388"/>
    <property type="match status" value="1"/>
</dbReference>
<dbReference type="Gene3D" id="3.40.50.620">
    <property type="entry name" value="HUPs"/>
    <property type="match status" value="1"/>
</dbReference>
<dbReference type="InterPro" id="IPR014729">
    <property type="entry name" value="Rossmann-like_a/b/a_fold"/>
</dbReference>
<evidence type="ECO:0000259" key="2">
    <source>
        <dbReference type="Pfam" id="PF00582"/>
    </source>
</evidence>
<dbReference type="KEGG" id="mic:Mic7113_2880"/>
<proteinExistence type="inferred from homology"/>
<evidence type="ECO:0000313" key="3">
    <source>
        <dbReference type="EMBL" id="AFZ18658.1"/>
    </source>
</evidence>
<evidence type="ECO:0000313" key="4">
    <source>
        <dbReference type="Proteomes" id="UP000010471"/>
    </source>
</evidence>
<dbReference type="SUPFAM" id="SSF52402">
    <property type="entry name" value="Adenine nucleotide alpha hydrolases-like"/>
    <property type="match status" value="1"/>
</dbReference>
<dbReference type="Pfam" id="PF00582">
    <property type="entry name" value="Usp"/>
    <property type="match status" value="1"/>
</dbReference>
<dbReference type="CDD" id="cd23659">
    <property type="entry name" value="USP_At3g01520-like"/>
    <property type="match status" value="1"/>
</dbReference>
<dbReference type="InterPro" id="IPR006016">
    <property type="entry name" value="UspA"/>
</dbReference>
<dbReference type="PIRSF" id="PIRSF006276">
    <property type="entry name" value="UspA"/>
    <property type="match status" value="1"/>
</dbReference>
<dbReference type="eggNOG" id="COG0589">
    <property type="taxonomic scope" value="Bacteria"/>
</dbReference>
<gene>
    <name evidence="3" type="ORF">Mic7113_2880</name>
</gene>
<feature type="domain" description="UspA" evidence="2">
    <location>
        <begin position="3"/>
        <end position="157"/>
    </location>
</feature>
<dbReference type="HOGENOM" id="CLU_049301_16_1_3"/>
<dbReference type="PANTHER" id="PTHR46268">
    <property type="entry name" value="STRESS RESPONSE PROTEIN NHAX"/>
    <property type="match status" value="1"/>
</dbReference>
<dbReference type="Proteomes" id="UP000010471">
    <property type="component" value="Chromosome"/>
</dbReference>
<dbReference type="RefSeq" id="WP_015182807.1">
    <property type="nucleotide sequence ID" value="NC_019738.1"/>
</dbReference>
<reference evidence="3 4" key="1">
    <citation type="submission" date="2012-06" db="EMBL/GenBank/DDBJ databases">
        <title>Finished chromosome of genome of Microcoleus sp. PCC 7113.</title>
        <authorList>
            <consortium name="US DOE Joint Genome Institute"/>
            <person name="Gugger M."/>
            <person name="Coursin T."/>
            <person name="Rippka R."/>
            <person name="Tandeau De Marsac N."/>
            <person name="Huntemann M."/>
            <person name="Wei C.-L."/>
            <person name="Han J."/>
            <person name="Detter J.C."/>
            <person name="Han C."/>
            <person name="Tapia R."/>
            <person name="Chen A."/>
            <person name="Kyrpides N."/>
            <person name="Mavromatis K."/>
            <person name="Markowitz V."/>
            <person name="Szeto E."/>
            <person name="Ivanova N."/>
            <person name="Pagani I."/>
            <person name="Pati A."/>
            <person name="Goodwin L."/>
            <person name="Nordberg H.P."/>
            <person name="Cantor M.N."/>
            <person name="Hua S.X."/>
            <person name="Woyke T."/>
            <person name="Kerfeld C.A."/>
        </authorList>
    </citation>
    <scope>NUCLEOTIDE SEQUENCE [LARGE SCALE GENOMIC DNA]</scope>
    <source>
        <strain evidence="3 4">PCC 7113</strain>
    </source>
</reference>
<dbReference type="PRINTS" id="PR01438">
    <property type="entry name" value="UNVRSLSTRESS"/>
</dbReference>
<protein>
    <submittedName>
        <fullName evidence="3">Universal stress protein UspA-like protein</fullName>
    </submittedName>
</protein>